<organism evidence="3 4">
    <name type="scientific">Leeia speluncae</name>
    <dbReference type="NCBI Taxonomy" id="2884804"/>
    <lineage>
        <taxon>Bacteria</taxon>
        <taxon>Pseudomonadati</taxon>
        <taxon>Pseudomonadota</taxon>
        <taxon>Betaproteobacteria</taxon>
        <taxon>Neisseriales</taxon>
        <taxon>Leeiaceae</taxon>
        <taxon>Leeia</taxon>
    </lineage>
</organism>
<gene>
    <name evidence="3" type="ORF">LIN78_11495</name>
</gene>
<evidence type="ECO:0000259" key="2">
    <source>
        <dbReference type="Pfam" id="PF13449"/>
    </source>
</evidence>
<dbReference type="Pfam" id="PF13449">
    <property type="entry name" value="Phytase-like"/>
    <property type="match status" value="1"/>
</dbReference>
<dbReference type="Gene3D" id="2.120.10.30">
    <property type="entry name" value="TolB, C-terminal domain"/>
    <property type="match status" value="1"/>
</dbReference>
<dbReference type="InterPro" id="IPR011042">
    <property type="entry name" value="6-blade_b-propeller_TolB-like"/>
</dbReference>
<accession>A0ABS8D7I4</accession>
<dbReference type="SUPFAM" id="SSF101898">
    <property type="entry name" value="NHL repeat"/>
    <property type="match status" value="1"/>
</dbReference>
<feature type="chain" id="PRO_5047173958" evidence="1">
    <location>
        <begin position="19"/>
        <end position="446"/>
    </location>
</feature>
<dbReference type="RefSeq" id="WP_227180984.1">
    <property type="nucleotide sequence ID" value="NZ_JAJBZT010000006.1"/>
</dbReference>
<evidence type="ECO:0000256" key="1">
    <source>
        <dbReference type="SAM" id="SignalP"/>
    </source>
</evidence>
<evidence type="ECO:0000313" key="4">
    <source>
        <dbReference type="Proteomes" id="UP001165395"/>
    </source>
</evidence>
<proteinExistence type="predicted"/>
<dbReference type="PANTHER" id="PTHR37957">
    <property type="entry name" value="BLR7070 PROTEIN"/>
    <property type="match status" value="1"/>
</dbReference>
<evidence type="ECO:0000313" key="3">
    <source>
        <dbReference type="EMBL" id="MCB6184171.1"/>
    </source>
</evidence>
<sequence length="446" mass="48036">MKRTISALIGLVSLPAMAEEFSFLPSTLPDVSAIERYEVHTPKLPQGMPMAVGSGLRFKGYEKGTSALEFWSLTDRGPNVDTPDVLVRGKATASKLFVAPDFTPTIAQIRVSLAEKAAVIQTMPIKQSGKQISGLPVPSGSVGSTGEVGLDRLLNTLSYDVNGLDPEGIDFDAQGNLWIVDEYGPFIAKIDGKTGEVLKKYGPGVGLPAELAFRQPNRGFEGVAVTPSGKVVATIQSTLDVEGKTKSDALFTRIVVLDPATDSVKQYAYPVSAFFKKAGDMKIGDIVAISETKFALIEQGKDKDKQMHNDIVLVDLSNATDIQGKTLPNGKLLEFANAADVQQMGVQFATKKTILDLRKLGWKPEKSEGLALVDGTTLAVINDNDFAVGSQLKGTDKKLDELVVSDGKLQDKSGNVHQGASLSIEQNDDKTELWLITLRKSLKDWK</sequence>
<dbReference type="InterPro" id="IPR027372">
    <property type="entry name" value="Phytase-like_dom"/>
</dbReference>
<keyword evidence="1" id="KW-0732">Signal</keyword>
<dbReference type="Proteomes" id="UP001165395">
    <property type="component" value="Unassembled WGS sequence"/>
</dbReference>
<protein>
    <submittedName>
        <fullName evidence="3">Esterase-like activity of phytase family protein</fullName>
    </submittedName>
</protein>
<keyword evidence="4" id="KW-1185">Reference proteome</keyword>
<feature type="signal peptide" evidence="1">
    <location>
        <begin position="1"/>
        <end position="18"/>
    </location>
</feature>
<dbReference type="PANTHER" id="PTHR37957:SF1">
    <property type="entry name" value="PHYTASE-LIKE DOMAIN-CONTAINING PROTEIN"/>
    <property type="match status" value="1"/>
</dbReference>
<comment type="caution">
    <text evidence="3">The sequence shown here is derived from an EMBL/GenBank/DDBJ whole genome shotgun (WGS) entry which is preliminary data.</text>
</comment>
<dbReference type="EMBL" id="JAJBZT010000006">
    <property type="protein sequence ID" value="MCB6184171.1"/>
    <property type="molecule type" value="Genomic_DNA"/>
</dbReference>
<reference evidence="3" key="1">
    <citation type="submission" date="2021-10" db="EMBL/GenBank/DDBJ databases">
        <title>The complete genome sequence of Leeia sp. TBRC 13508.</title>
        <authorList>
            <person name="Charoenyingcharoen P."/>
            <person name="Yukphan P."/>
        </authorList>
    </citation>
    <scope>NUCLEOTIDE SEQUENCE</scope>
    <source>
        <strain evidence="3">TBRC 13508</strain>
    </source>
</reference>
<name>A0ABS8D7I4_9NEIS</name>
<feature type="domain" description="Phytase-like" evidence="2">
    <location>
        <begin position="69"/>
        <end position="386"/>
    </location>
</feature>